<dbReference type="Pfam" id="PF00440">
    <property type="entry name" value="TetR_N"/>
    <property type="match status" value="1"/>
</dbReference>
<dbReference type="Gene3D" id="1.10.357.10">
    <property type="entry name" value="Tetracycline Repressor, domain 2"/>
    <property type="match status" value="1"/>
</dbReference>
<dbReference type="RefSeq" id="WP_179427447.1">
    <property type="nucleotide sequence ID" value="NZ_JACBZP010000001.1"/>
</dbReference>
<dbReference type="InterPro" id="IPR009057">
    <property type="entry name" value="Homeodomain-like_sf"/>
</dbReference>
<dbReference type="PANTHER" id="PTHR30055:SF241">
    <property type="entry name" value="TRANSCRIPTIONAL REGULATORY PROTEIN"/>
    <property type="match status" value="1"/>
</dbReference>
<dbReference type="PRINTS" id="PR00455">
    <property type="entry name" value="HTHTETR"/>
</dbReference>
<organism evidence="4 5">
    <name type="scientific">Spelaeicoccus albus</name>
    <dbReference type="NCBI Taxonomy" id="1280376"/>
    <lineage>
        <taxon>Bacteria</taxon>
        <taxon>Bacillati</taxon>
        <taxon>Actinomycetota</taxon>
        <taxon>Actinomycetes</taxon>
        <taxon>Micrococcales</taxon>
        <taxon>Brevibacteriaceae</taxon>
        <taxon>Spelaeicoccus</taxon>
    </lineage>
</organism>
<dbReference type="InterPro" id="IPR050109">
    <property type="entry name" value="HTH-type_TetR-like_transc_reg"/>
</dbReference>
<evidence type="ECO:0000313" key="5">
    <source>
        <dbReference type="Proteomes" id="UP000539111"/>
    </source>
</evidence>
<dbReference type="GO" id="GO:0003700">
    <property type="term" value="F:DNA-binding transcription factor activity"/>
    <property type="evidence" value="ECO:0007669"/>
    <property type="project" value="TreeGrafter"/>
</dbReference>
<sequence length="211" mass="23354">MAESAPVTKRRAQTRARLMDAAIDAFAERGVMAASVEDICERAGYTRGAFYSNFADKEELVLALLDQQISDVVERAHQVIGDSLAEPSQEDSATLIEHAAEAFSRAARPVTREWIIVQEELRLYALRNPETFEKYNVLERETIGNVRDLLTDALAKVGREFALPTNEAIEILGAVQKQHSLDALMPTEPGVYRESAPSLTTLLLLLTRPTG</sequence>
<keyword evidence="5" id="KW-1185">Reference proteome</keyword>
<feature type="domain" description="HTH tetR-type" evidence="3">
    <location>
        <begin position="12"/>
        <end position="72"/>
    </location>
</feature>
<protein>
    <submittedName>
        <fullName evidence="4">AcrR family transcriptional regulator</fullName>
    </submittedName>
</protein>
<name>A0A7Z0D248_9MICO</name>
<proteinExistence type="predicted"/>
<dbReference type="EMBL" id="JACBZP010000001">
    <property type="protein sequence ID" value="NYI67466.1"/>
    <property type="molecule type" value="Genomic_DNA"/>
</dbReference>
<dbReference type="AlphaFoldDB" id="A0A7Z0D248"/>
<dbReference type="SUPFAM" id="SSF46689">
    <property type="entry name" value="Homeodomain-like"/>
    <property type="match status" value="1"/>
</dbReference>
<reference evidence="4 5" key="1">
    <citation type="submission" date="2020-07" db="EMBL/GenBank/DDBJ databases">
        <title>Sequencing the genomes of 1000 actinobacteria strains.</title>
        <authorList>
            <person name="Klenk H.-P."/>
        </authorList>
    </citation>
    <scope>NUCLEOTIDE SEQUENCE [LARGE SCALE GENOMIC DNA]</scope>
    <source>
        <strain evidence="4 5">DSM 26341</strain>
    </source>
</reference>
<dbReference type="Proteomes" id="UP000539111">
    <property type="component" value="Unassembled WGS sequence"/>
</dbReference>
<accession>A0A7Z0D248</accession>
<dbReference type="PANTHER" id="PTHR30055">
    <property type="entry name" value="HTH-TYPE TRANSCRIPTIONAL REGULATOR RUTR"/>
    <property type="match status" value="1"/>
</dbReference>
<evidence type="ECO:0000259" key="3">
    <source>
        <dbReference type="PROSITE" id="PS50977"/>
    </source>
</evidence>
<keyword evidence="1 2" id="KW-0238">DNA-binding</keyword>
<feature type="DNA-binding region" description="H-T-H motif" evidence="2">
    <location>
        <begin position="35"/>
        <end position="54"/>
    </location>
</feature>
<dbReference type="GO" id="GO:0000976">
    <property type="term" value="F:transcription cis-regulatory region binding"/>
    <property type="evidence" value="ECO:0007669"/>
    <property type="project" value="TreeGrafter"/>
</dbReference>
<comment type="caution">
    <text evidence="4">The sequence shown here is derived from an EMBL/GenBank/DDBJ whole genome shotgun (WGS) entry which is preliminary data.</text>
</comment>
<dbReference type="PROSITE" id="PS50977">
    <property type="entry name" value="HTH_TETR_2"/>
    <property type="match status" value="1"/>
</dbReference>
<evidence type="ECO:0000256" key="2">
    <source>
        <dbReference type="PROSITE-ProRule" id="PRU00335"/>
    </source>
</evidence>
<gene>
    <name evidence="4" type="ORF">BJY26_001772</name>
</gene>
<evidence type="ECO:0000313" key="4">
    <source>
        <dbReference type="EMBL" id="NYI67466.1"/>
    </source>
</evidence>
<evidence type="ECO:0000256" key="1">
    <source>
        <dbReference type="ARBA" id="ARBA00023125"/>
    </source>
</evidence>
<dbReference type="InterPro" id="IPR001647">
    <property type="entry name" value="HTH_TetR"/>
</dbReference>